<dbReference type="PANTHER" id="PTHR33383:SF1">
    <property type="entry name" value="MEMBRANE PROTEIN INSERTION EFFICIENCY FACTOR-RELATED"/>
    <property type="match status" value="1"/>
</dbReference>
<evidence type="ECO:0000256" key="1">
    <source>
        <dbReference type="HAMAP-Rule" id="MF_00386"/>
    </source>
</evidence>
<evidence type="ECO:0000313" key="2">
    <source>
        <dbReference type="EMBL" id="QQN58425.1"/>
    </source>
</evidence>
<protein>
    <recommendedName>
        <fullName evidence="1">Putative membrane protein insertion efficiency factor</fullName>
    </recommendedName>
</protein>
<dbReference type="HAMAP" id="MF_00386">
    <property type="entry name" value="UPF0161_YidD"/>
    <property type="match status" value="1"/>
</dbReference>
<dbReference type="PANTHER" id="PTHR33383">
    <property type="entry name" value="MEMBRANE PROTEIN INSERTION EFFICIENCY FACTOR-RELATED"/>
    <property type="match status" value="1"/>
</dbReference>
<comment type="similarity">
    <text evidence="1">Belongs to the UPF0161 family.</text>
</comment>
<comment type="subcellular location">
    <subcellularLocation>
        <location evidence="1">Cell membrane</location>
        <topology evidence="1">Peripheral membrane protein</topology>
        <orientation evidence="1">Cytoplasmic side</orientation>
    </subcellularLocation>
</comment>
<dbReference type="GO" id="GO:0005886">
    <property type="term" value="C:plasma membrane"/>
    <property type="evidence" value="ECO:0007669"/>
    <property type="project" value="UniProtKB-SubCell"/>
</dbReference>
<dbReference type="OrthoDB" id="9801753at2"/>
<keyword evidence="1" id="KW-1003">Cell membrane</keyword>
<dbReference type="AlphaFoldDB" id="A0A7T7UYA1"/>
<accession>A0A7T7UYA1</accession>
<dbReference type="GeneID" id="93132830"/>
<dbReference type="RefSeq" id="WP_034868211.1">
    <property type="nucleotide sequence ID" value="NZ_CAJJUP010000004.1"/>
</dbReference>
<dbReference type="KEGG" id="egm:AYC65_07940"/>
<proteinExistence type="inferred from homology"/>
<name>A0A7T7UYA1_9FLAO</name>
<gene>
    <name evidence="2" type="primary">yidD</name>
    <name evidence="2" type="ORF">I6H88_18660</name>
</gene>
<dbReference type="Pfam" id="PF01809">
    <property type="entry name" value="YidD"/>
    <property type="match status" value="1"/>
</dbReference>
<dbReference type="SMART" id="SM01234">
    <property type="entry name" value="Haemolytic"/>
    <property type="match status" value="1"/>
</dbReference>
<comment type="function">
    <text evidence="1">Could be involved in insertion of integral membrane proteins into the membrane.</text>
</comment>
<keyword evidence="1" id="KW-0472">Membrane</keyword>
<organism evidence="2 3">
    <name type="scientific">Elizabethkingia bruuniana</name>
    <dbReference type="NCBI Taxonomy" id="1756149"/>
    <lineage>
        <taxon>Bacteria</taxon>
        <taxon>Pseudomonadati</taxon>
        <taxon>Bacteroidota</taxon>
        <taxon>Flavobacteriia</taxon>
        <taxon>Flavobacteriales</taxon>
        <taxon>Weeksellaceae</taxon>
        <taxon>Elizabethkingia</taxon>
    </lineage>
</organism>
<dbReference type="InterPro" id="IPR002696">
    <property type="entry name" value="Membr_insert_effic_factor_YidD"/>
</dbReference>
<keyword evidence="3" id="KW-1185">Reference proteome</keyword>
<reference evidence="2 3" key="1">
    <citation type="submission" date="2020-12" db="EMBL/GenBank/DDBJ databases">
        <title>FDA dAtabase for Regulatory Grade micrObial Sequences (FDA-ARGOS): Supporting development and validation of Infectious Disease Dx tests.</title>
        <authorList>
            <person name="Kerrigan L."/>
            <person name="Long C."/>
            <person name="Tallon L."/>
            <person name="Sadzewicz L."/>
            <person name="Zhao X."/>
            <person name="Boylan J."/>
            <person name="Ott S."/>
            <person name="Bowen H."/>
            <person name="Vavikolanu K."/>
            <person name="Mehta A."/>
            <person name="Aluvathingal J."/>
            <person name="Nadendla S."/>
            <person name="Yan Y."/>
            <person name="Sichtig H."/>
        </authorList>
    </citation>
    <scope>NUCLEOTIDE SEQUENCE [LARGE SCALE GENOMIC DNA]</scope>
    <source>
        <strain evidence="2 3">FDAARGOS_1031</strain>
    </source>
</reference>
<dbReference type="EMBL" id="CP067018">
    <property type="protein sequence ID" value="QQN58425.1"/>
    <property type="molecule type" value="Genomic_DNA"/>
</dbReference>
<sequence length="79" mass="9095">MLNKILIFPFVMLIRFYQYAISPWLGKNCRYTPTCSQYTLEALKIHGLFKGGYLGAKRILSCHPWGGSGYDPVPRKHKC</sequence>
<dbReference type="NCBIfam" id="TIGR00278">
    <property type="entry name" value="membrane protein insertion efficiency factor YidD"/>
    <property type="match status" value="1"/>
</dbReference>
<evidence type="ECO:0000313" key="3">
    <source>
        <dbReference type="Proteomes" id="UP000595426"/>
    </source>
</evidence>
<dbReference type="Proteomes" id="UP000595426">
    <property type="component" value="Chromosome"/>
</dbReference>